<dbReference type="RefSeq" id="WP_382185316.1">
    <property type="nucleotide sequence ID" value="NZ_JBHSZI010000001.1"/>
</dbReference>
<name>A0ABD5VYQ0_9EURY</name>
<gene>
    <name evidence="1" type="ORF">ACFQQG_09685</name>
</gene>
<comment type="caution">
    <text evidence="1">The sequence shown here is derived from an EMBL/GenBank/DDBJ whole genome shotgun (WGS) entry which is preliminary data.</text>
</comment>
<sequence>MYHENAPGEAWGQEELPGVDRISLSVEKTDVADRVDQPDLEGVEELALVHVDITMEGSANSELLKLAFEVAENDDGEWKLWRDQ</sequence>
<organism evidence="1 2">
    <name type="scientific">Halovenus salina</name>
    <dbReference type="NCBI Taxonomy" id="1510225"/>
    <lineage>
        <taxon>Archaea</taxon>
        <taxon>Methanobacteriati</taxon>
        <taxon>Methanobacteriota</taxon>
        <taxon>Stenosarchaea group</taxon>
        <taxon>Halobacteria</taxon>
        <taxon>Halobacteriales</taxon>
        <taxon>Haloarculaceae</taxon>
        <taxon>Halovenus</taxon>
    </lineage>
</organism>
<reference evidence="1 2" key="1">
    <citation type="journal article" date="2019" name="Int. J. Syst. Evol. Microbiol.">
        <title>The Global Catalogue of Microorganisms (GCM) 10K type strain sequencing project: providing services to taxonomists for standard genome sequencing and annotation.</title>
        <authorList>
            <consortium name="The Broad Institute Genomics Platform"/>
            <consortium name="The Broad Institute Genome Sequencing Center for Infectious Disease"/>
            <person name="Wu L."/>
            <person name="Ma J."/>
        </authorList>
    </citation>
    <scope>NUCLEOTIDE SEQUENCE [LARGE SCALE GENOMIC DNA]</scope>
    <source>
        <strain evidence="1 2">JCM 30072</strain>
    </source>
</reference>
<dbReference type="AlphaFoldDB" id="A0ABD5VYQ0"/>
<protein>
    <submittedName>
        <fullName evidence="1">Uncharacterized protein</fullName>
    </submittedName>
</protein>
<evidence type="ECO:0000313" key="1">
    <source>
        <dbReference type="EMBL" id="MFC7058396.1"/>
    </source>
</evidence>
<dbReference type="EMBL" id="JBHSZI010000001">
    <property type="protein sequence ID" value="MFC7058396.1"/>
    <property type="molecule type" value="Genomic_DNA"/>
</dbReference>
<evidence type="ECO:0000313" key="2">
    <source>
        <dbReference type="Proteomes" id="UP001596445"/>
    </source>
</evidence>
<keyword evidence="2" id="KW-1185">Reference proteome</keyword>
<dbReference type="Proteomes" id="UP001596445">
    <property type="component" value="Unassembled WGS sequence"/>
</dbReference>
<proteinExistence type="predicted"/>
<accession>A0ABD5VYQ0</accession>